<comment type="caution">
    <text evidence="4">The sequence shown here is derived from an EMBL/GenBank/DDBJ whole genome shotgun (WGS) entry which is preliminary data.</text>
</comment>
<dbReference type="InterPro" id="IPR002347">
    <property type="entry name" value="SDR_fam"/>
</dbReference>
<evidence type="ECO:0000313" key="5">
    <source>
        <dbReference type="Proteomes" id="UP000541033"/>
    </source>
</evidence>
<dbReference type="EMBL" id="JAAMOX010000001">
    <property type="protein sequence ID" value="NIH53212.1"/>
    <property type="molecule type" value="Genomic_DNA"/>
</dbReference>
<dbReference type="InterPro" id="IPR036291">
    <property type="entry name" value="NAD(P)-bd_dom_sf"/>
</dbReference>
<sequence length="289" mass="31216">MSHTVRGANVLVTGAASGMGLLYARKAVAEHAQSVTLWDRDESGLAAAVATLERDVNDAVILGRRSSGSSSVTDIRFTVVDLTDLDQIEAAASEALAHSVPDVLINNAGIVAGNSYFWHTDTRSQTVPTMQINTLAPMHITRQFLPAMIADGSRAKRILNVASAAATVSNPRMSVYAASKWALFAWGDSVRLELAKARHDHVRVTTFCPSYVSTGMFDGAKGMLLTPIITPAHAVDRAWRAMLAGKPVQFTPWAVNVAKVLRGVLPVRLWDRVASRMGVYSSMNEFRGR</sequence>
<dbReference type="GO" id="GO:0016616">
    <property type="term" value="F:oxidoreductase activity, acting on the CH-OH group of donors, NAD or NADP as acceptor"/>
    <property type="evidence" value="ECO:0007669"/>
    <property type="project" value="TreeGrafter"/>
</dbReference>
<keyword evidence="2" id="KW-0560">Oxidoreductase</keyword>
<keyword evidence="5" id="KW-1185">Reference proteome</keyword>
<evidence type="ECO:0000256" key="1">
    <source>
        <dbReference type="ARBA" id="ARBA00006484"/>
    </source>
</evidence>
<evidence type="ECO:0000256" key="3">
    <source>
        <dbReference type="RuleBase" id="RU000363"/>
    </source>
</evidence>
<dbReference type="Proteomes" id="UP000541033">
    <property type="component" value="Unassembled WGS sequence"/>
</dbReference>
<dbReference type="InterPro" id="IPR020904">
    <property type="entry name" value="Sc_DH/Rdtase_CS"/>
</dbReference>
<dbReference type="PANTHER" id="PTHR24322">
    <property type="entry name" value="PKSB"/>
    <property type="match status" value="1"/>
</dbReference>
<dbReference type="PANTHER" id="PTHR24322:SF736">
    <property type="entry name" value="RETINOL DEHYDROGENASE 10"/>
    <property type="match status" value="1"/>
</dbReference>
<evidence type="ECO:0000256" key="2">
    <source>
        <dbReference type="ARBA" id="ARBA00023002"/>
    </source>
</evidence>
<accession>A0A7X5TU32</accession>
<dbReference type="PRINTS" id="PR00081">
    <property type="entry name" value="GDHRDH"/>
</dbReference>
<dbReference type="Pfam" id="PF00106">
    <property type="entry name" value="adh_short"/>
    <property type="match status" value="1"/>
</dbReference>
<reference evidence="4 5" key="1">
    <citation type="submission" date="2020-02" db="EMBL/GenBank/DDBJ databases">
        <title>Sequencing the genomes of 1000 actinobacteria strains.</title>
        <authorList>
            <person name="Klenk H.-P."/>
        </authorList>
    </citation>
    <scope>NUCLEOTIDE SEQUENCE [LARGE SCALE GENOMIC DNA]</scope>
    <source>
        <strain evidence="4 5">DSM 27960</strain>
    </source>
</reference>
<organism evidence="4 5">
    <name type="scientific">Lysinibacter cavernae</name>
    <dbReference type="NCBI Taxonomy" id="1640652"/>
    <lineage>
        <taxon>Bacteria</taxon>
        <taxon>Bacillati</taxon>
        <taxon>Actinomycetota</taxon>
        <taxon>Actinomycetes</taxon>
        <taxon>Micrococcales</taxon>
        <taxon>Microbacteriaceae</taxon>
        <taxon>Lysinibacter</taxon>
    </lineage>
</organism>
<name>A0A7X5TU32_9MICO</name>
<evidence type="ECO:0000313" key="4">
    <source>
        <dbReference type="EMBL" id="NIH53212.1"/>
    </source>
</evidence>
<dbReference type="PRINTS" id="PR00080">
    <property type="entry name" value="SDRFAMILY"/>
</dbReference>
<proteinExistence type="inferred from homology"/>
<dbReference type="RefSeq" id="WP_167148640.1">
    <property type="nucleotide sequence ID" value="NZ_JAAMOX010000001.1"/>
</dbReference>
<dbReference type="PROSITE" id="PS00061">
    <property type="entry name" value="ADH_SHORT"/>
    <property type="match status" value="1"/>
</dbReference>
<protein>
    <submittedName>
        <fullName evidence="4">Short-subunit dehydrogenase</fullName>
    </submittedName>
</protein>
<dbReference type="SUPFAM" id="SSF51735">
    <property type="entry name" value="NAD(P)-binding Rossmann-fold domains"/>
    <property type="match status" value="1"/>
</dbReference>
<gene>
    <name evidence="4" type="ORF">FHX76_001080</name>
</gene>
<dbReference type="Gene3D" id="3.40.50.720">
    <property type="entry name" value="NAD(P)-binding Rossmann-like Domain"/>
    <property type="match status" value="1"/>
</dbReference>
<dbReference type="AlphaFoldDB" id="A0A7X5TU32"/>
<comment type="similarity">
    <text evidence="1 3">Belongs to the short-chain dehydrogenases/reductases (SDR) family.</text>
</comment>